<sequence length="166" mass="19113">MITSDRLRFRRYTNEDFDFLMSLLSDPDVVRYIGNGNVRDKEGGQEFLNWIYRTYEFGEYYGLMVLVNKEDNSLIGHAGLVPQTIDGKEEIEIGYWIAKRYWGKGYATEAAKTLLDYGKAQLKLERFIALIQPANTASKKVAEKIGMTLEKEIVLKGQDVYLYSLS</sequence>
<name>A0A3M8HFB7_9BACI</name>
<gene>
    <name evidence="2" type="ORF">EC501_02650</name>
</gene>
<evidence type="ECO:0000313" key="2">
    <source>
        <dbReference type="EMBL" id="RND01168.1"/>
    </source>
</evidence>
<reference evidence="2 3" key="1">
    <citation type="journal article" date="2014" name="Int. J. Syst. Evol. Microbiol.">
        <title>Lysinibacillus halotolerans sp. nov., isolated from saline-alkaline soil.</title>
        <authorList>
            <person name="Kong D."/>
            <person name="Wang Y."/>
            <person name="Zhao B."/>
            <person name="Li Y."/>
            <person name="Song J."/>
            <person name="Zhai Y."/>
            <person name="Zhang C."/>
            <person name="Wang H."/>
            <person name="Chen X."/>
            <person name="Zhao B."/>
            <person name="Ruan Z."/>
        </authorList>
    </citation>
    <scope>NUCLEOTIDE SEQUENCE [LARGE SCALE GENOMIC DNA]</scope>
    <source>
        <strain evidence="2 3">MCCC 1A12703</strain>
    </source>
</reference>
<dbReference type="PANTHER" id="PTHR43792:SF1">
    <property type="entry name" value="N-ACETYLTRANSFERASE DOMAIN-CONTAINING PROTEIN"/>
    <property type="match status" value="1"/>
</dbReference>
<evidence type="ECO:0000313" key="3">
    <source>
        <dbReference type="Proteomes" id="UP000279909"/>
    </source>
</evidence>
<dbReference type="AlphaFoldDB" id="A0A3M8HFB7"/>
<dbReference type="EMBL" id="RHLQ01000003">
    <property type="protein sequence ID" value="RND01168.1"/>
    <property type="molecule type" value="Genomic_DNA"/>
</dbReference>
<dbReference type="OrthoDB" id="9798081at2"/>
<evidence type="ECO:0000259" key="1">
    <source>
        <dbReference type="PROSITE" id="PS51186"/>
    </source>
</evidence>
<keyword evidence="2" id="KW-0808">Transferase</keyword>
<dbReference type="Proteomes" id="UP000279909">
    <property type="component" value="Unassembled WGS sequence"/>
</dbReference>
<dbReference type="InterPro" id="IPR000182">
    <property type="entry name" value="GNAT_dom"/>
</dbReference>
<dbReference type="Gene3D" id="3.40.630.30">
    <property type="match status" value="1"/>
</dbReference>
<dbReference type="InterPro" id="IPR016181">
    <property type="entry name" value="Acyl_CoA_acyltransferase"/>
</dbReference>
<comment type="caution">
    <text evidence="2">The sequence shown here is derived from an EMBL/GenBank/DDBJ whole genome shotgun (WGS) entry which is preliminary data.</text>
</comment>
<dbReference type="GO" id="GO:0016747">
    <property type="term" value="F:acyltransferase activity, transferring groups other than amino-acyl groups"/>
    <property type="evidence" value="ECO:0007669"/>
    <property type="project" value="InterPro"/>
</dbReference>
<proteinExistence type="predicted"/>
<feature type="domain" description="N-acetyltransferase" evidence="1">
    <location>
        <begin position="7"/>
        <end position="166"/>
    </location>
</feature>
<dbReference type="RefSeq" id="WP_122970736.1">
    <property type="nucleotide sequence ID" value="NZ_RHLQ01000003.1"/>
</dbReference>
<keyword evidence="3" id="KW-1185">Reference proteome</keyword>
<dbReference type="PROSITE" id="PS51186">
    <property type="entry name" value="GNAT"/>
    <property type="match status" value="1"/>
</dbReference>
<organism evidence="2 3">
    <name type="scientific">Lysinibacillus halotolerans</name>
    <dbReference type="NCBI Taxonomy" id="1368476"/>
    <lineage>
        <taxon>Bacteria</taxon>
        <taxon>Bacillati</taxon>
        <taxon>Bacillota</taxon>
        <taxon>Bacilli</taxon>
        <taxon>Bacillales</taxon>
        <taxon>Bacillaceae</taxon>
        <taxon>Lysinibacillus</taxon>
    </lineage>
</organism>
<dbReference type="SUPFAM" id="SSF55729">
    <property type="entry name" value="Acyl-CoA N-acyltransferases (Nat)"/>
    <property type="match status" value="1"/>
</dbReference>
<dbReference type="PANTHER" id="PTHR43792">
    <property type="entry name" value="GNAT FAMILY, PUTATIVE (AFU_ORTHOLOGUE AFUA_3G00765)-RELATED-RELATED"/>
    <property type="match status" value="1"/>
</dbReference>
<dbReference type="Pfam" id="PF13302">
    <property type="entry name" value="Acetyltransf_3"/>
    <property type="match status" value="1"/>
</dbReference>
<accession>A0A3M8HFB7</accession>
<protein>
    <submittedName>
        <fullName evidence="2">N-acetyltransferase</fullName>
    </submittedName>
</protein>
<dbReference type="InterPro" id="IPR051531">
    <property type="entry name" value="N-acetyltransferase"/>
</dbReference>